<dbReference type="InterPro" id="IPR043708">
    <property type="entry name" value="DUF5648"/>
</dbReference>
<evidence type="ECO:0000256" key="1">
    <source>
        <dbReference type="SAM" id="MobiDB-lite"/>
    </source>
</evidence>
<protein>
    <recommendedName>
        <fullName evidence="2">DUF5648 domain-containing protein</fullName>
    </recommendedName>
</protein>
<evidence type="ECO:0000259" key="2">
    <source>
        <dbReference type="Pfam" id="PF18885"/>
    </source>
</evidence>
<accession>A0ABS6TGQ3</accession>
<gene>
    <name evidence="3" type="ORF">KUA55_15330</name>
</gene>
<comment type="caution">
    <text evidence="3">The sequence shown here is derived from an EMBL/GenBank/DDBJ whole genome shotgun (WGS) entry which is preliminary data.</text>
</comment>
<dbReference type="RefSeq" id="WP_218327265.1">
    <property type="nucleotide sequence ID" value="NZ_JAHUZB010000007.1"/>
</dbReference>
<proteinExistence type="predicted"/>
<reference evidence="3 4" key="1">
    <citation type="submission" date="2021-06" db="EMBL/GenBank/DDBJ databases">
        <title>Enterococcus alishanensis sp. nov., a novel lactic acid bacterium isolated from fresh coffee beans.</title>
        <authorList>
            <person name="Chen Y.-S."/>
        </authorList>
    </citation>
    <scope>NUCLEOTIDE SEQUENCE [LARGE SCALE GENOMIC DNA]</scope>
    <source>
        <strain evidence="3 4">ALS3</strain>
    </source>
</reference>
<dbReference type="InterPro" id="IPR006626">
    <property type="entry name" value="PbH1"/>
</dbReference>
<evidence type="ECO:0000313" key="4">
    <source>
        <dbReference type="Proteomes" id="UP000774130"/>
    </source>
</evidence>
<evidence type="ECO:0000313" key="3">
    <source>
        <dbReference type="EMBL" id="MBV7392053.1"/>
    </source>
</evidence>
<dbReference type="EMBL" id="JAHUZB010000007">
    <property type="protein sequence ID" value="MBV7392053.1"/>
    <property type="molecule type" value="Genomic_DNA"/>
</dbReference>
<name>A0ABS6TGQ3_9ENTE</name>
<keyword evidence="4" id="KW-1185">Reference proteome</keyword>
<dbReference type="SMART" id="SM00710">
    <property type="entry name" value="PbH1"/>
    <property type="match status" value="8"/>
</dbReference>
<dbReference type="Pfam" id="PF18885">
    <property type="entry name" value="DUF5648"/>
    <property type="match status" value="1"/>
</dbReference>
<feature type="compositionally biased region" description="Polar residues" evidence="1">
    <location>
        <begin position="65"/>
        <end position="85"/>
    </location>
</feature>
<feature type="domain" description="DUF5648" evidence="2">
    <location>
        <begin position="862"/>
        <end position="993"/>
    </location>
</feature>
<dbReference type="Proteomes" id="UP000774130">
    <property type="component" value="Unassembled WGS sequence"/>
</dbReference>
<feature type="compositionally biased region" description="Polar residues" evidence="1">
    <location>
        <begin position="91"/>
        <end position="102"/>
    </location>
</feature>
<sequence>MKEGQKFKLIKWNKQLISVATGILLVSQLAVGPVQVLAETTDETTPNSSENIDPESPLDVGMSSELFTADNQKSDGNAGGESQASADRATTRNNLSPQNDTITTQADLQGEIDKIEDSGTIILSDNIEVNNEAINISGKNITLTSANGTTLKRVTNYFGGVFSVTNSGSLTLDNVSIDGNENNKATKGSSLITLTSATFTLKSGTLKNGNARDGGAIYAGSGSSVNIEGGTISNNTATFNGGGIYAEGSTSKVNIEGGIVNGNLADTEGGGIYANDGTVTVSGNGTISDNESNFGGGIYADTGTVIVSGSGTISGNKTSSGTVPGLGGGINAYHSEVKIEGGTISDNESDDGGGINATGGTVTVNGTGIISDNTATSYGGGIHANTGTVTMSGGTISGNESATGGGINAEGGTVTVSGGLVYGEAASVTDLIYDYRNNWKKPIENGVVIAKAPSTTSNSFEWNSAIDLDFLLGENIDDVDPFWTISGTNEAQSVGIAYKDGTEAGGFIPVADTKLKLTPNLLDVSDKTYNGKIQTVVPMDKNECFRKAFAEEVTLTLYQSGMISNRIKDAGYYTVMADVTDEKSTLFSAGHIVTGVNVKKATPTEKDFHYERATDLVYEGEGLTLEKAITAKDESLEHFTVTYVKDNVETETMNEAGTYQIKIAVHNTNNNFNSNQFVLSDATVTVKNAPTKDLYKGTFSKKHTYDGEKPVITITSDEKLGTITPVIKQNNQKVDSSNVGTYQVYAHNDGSEKYAEADTFIGEYEITAKPLTITAEDVKVQQEDLLPALGTVKYGEFATGETEATIFSQLPTANFTTDTAKAGTFEIEMIPGVVTDAANNYTITYQKGTLTVTEKPAEDRVPLYRVYNKNNGEHLYTKSLTEAQGLINKGWQDEGIGWYGGEKTGKAAYRLYNPNSGEHFYTLDQAEYDSVGQAGWNKEGIAFYASEETEIPIYRVFNPNAQDAGSHHYTLSTTENTGLVSEGWRSEGVGFYGK</sequence>
<feature type="region of interest" description="Disordered" evidence="1">
    <location>
        <begin position="40"/>
        <end position="102"/>
    </location>
</feature>
<organism evidence="3 4">
    <name type="scientific">Enterococcus alishanensis</name>
    <dbReference type="NCBI Taxonomy" id="1303817"/>
    <lineage>
        <taxon>Bacteria</taxon>
        <taxon>Bacillati</taxon>
        <taxon>Bacillota</taxon>
        <taxon>Bacilli</taxon>
        <taxon>Lactobacillales</taxon>
        <taxon>Enterococcaceae</taxon>
        <taxon>Enterococcus</taxon>
    </lineage>
</organism>